<evidence type="ECO:0000313" key="3">
    <source>
        <dbReference type="Proteomes" id="UP000272025"/>
    </source>
</evidence>
<keyword evidence="3" id="KW-1185">Reference proteome</keyword>
<reference evidence="2 3" key="1">
    <citation type="journal article" date="2018" name="Mol. Ecol.">
        <title>The obligate alkalophilic soda-lake fungus Sodiomyces alkalinus has shifted to a protein diet.</title>
        <authorList>
            <person name="Grum-Grzhimaylo A.A."/>
            <person name="Falkoski D.L."/>
            <person name="van den Heuvel J."/>
            <person name="Valero-Jimenez C.A."/>
            <person name="Min B."/>
            <person name="Choi I.G."/>
            <person name="Lipzen A."/>
            <person name="Daum C.G."/>
            <person name="Aanen D.K."/>
            <person name="Tsang A."/>
            <person name="Henrissat B."/>
            <person name="Bilanenko E.N."/>
            <person name="de Vries R.P."/>
            <person name="van Kan J.A.L."/>
            <person name="Grigoriev I.V."/>
            <person name="Debets A.J.M."/>
        </authorList>
    </citation>
    <scope>NUCLEOTIDE SEQUENCE [LARGE SCALE GENOMIC DNA]</scope>
    <source>
        <strain evidence="2 3">F11</strain>
    </source>
</reference>
<dbReference type="EMBL" id="ML119054">
    <property type="protein sequence ID" value="ROT38954.1"/>
    <property type="molecule type" value="Genomic_DNA"/>
</dbReference>
<dbReference type="GeneID" id="39580175"/>
<proteinExistence type="predicted"/>
<evidence type="ECO:0000256" key="1">
    <source>
        <dbReference type="SAM" id="MobiDB-lite"/>
    </source>
</evidence>
<protein>
    <submittedName>
        <fullName evidence="2">Uncharacterized protein</fullName>
    </submittedName>
</protein>
<dbReference type="Proteomes" id="UP000272025">
    <property type="component" value="Unassembled WGS sequence"/>
</dbReference>
<dbReference type="RefSeq" id="XP_028466760.1">
    <property type="nucleotide sequence ID" value="XM_028611697.1"/>
</dbReference>
<evidence type="ECO:0000313" key="2">
    <source>
        <dbReference type="EMBL" id="ROT38954.1"/>
    </source>
</evidence>
<dbReference type="AlphaFoldDB" id="A0A3N2PWT8"/>
<feature type="region of interest" description="Disordered" evidence="1">
    <location>
        <begin position="109"/>
        <end position="140"/>
    </location>
</feature>
<accession>A0A3N2PWT8</accession>
<sequence>MAVVTSHQRHYIVCHKCKGCKGYAAVNTSGEAAQCSHKAESSSLFFFLSFSPSPLTKRERSKSQFLLGTAASSSVAHSTPQLTAEETLQSATWSAHLFATRIDTGNMAPQLAPDTPRLVGSTRPLKTSQDHSSQIMLAPPSRPLGPWLRHDLI</sequence>
<name>A0A3N2PWT8_SODAK</name>
<feature type="compositionally biased region" description="Polar residues" evidence="1">
    <location>
        <begin position="124"/>
        <end position="135"/>
    </location>
</feature>
<organism evidence="2 3">
    <name type="scientific">Sodiomyces alkalinus (strain CBS 110278 / VKM F-3762 / F11)</name>
    <name type="common">Alkaliphilic filamentous fungus</name>
    <dbReference type="NCBI Taxonomy" id="1314773"/>
    <lineage>
        <taxon>Eukaryota</taxon>
        <taxon>Fungi</taxon>
        <taxon>Dikarya</taxon>
        <taxon>Ascomycota</taxon>
        <taxon>Pezizomycotina</taxon>
        <taxon>Sordariomycetes</taxon>
        <taxon>Hypocreomycetidae</taxon>
        <taxon>Glomerellales</taxon>
        <taxon>Plectosphaerellaceae</taxon>
        <taxon>Sodiomyces</taxon>
    </lineage>
</organism>
<gene>
    <name evidence="2" type="ORF">SODALDRAFT_332395</name>
</gene>